<evidence type="ECO:0000256" key="5">
    <source>
        <dbReference type="ARBA" id="ARBA00022833"/>
    </source>
</evidence>
<evidence type="ECO:0000256" key="9">
    <source>
        <dbReference type="ARBA" id="ARBA00023163"/>
    </source>
</evidence>
<comment type="subcellular location">
    <subcellularLocation>
        <location evidence="1">Nucleus</location>
        <location evidence="1">Nucleoplasm</location>
    </subcellularLocation>
</comment>
<keyword evidence="8" id="KW-0238">DNA-binding</keyword>
<protein>
    <recommendedName>
        <fullName evidence="12">THAP-type domain-containing protein</fullName>
    </recommendedName>
</protein>
<keyword evidence="4" id="KW-0863">Zinc-finger</keyword>
<dbReference type="SMART" id="SM00980">
    <property type="entry name" value="THAP"/>
    <property type="match status" value="3"/>
</dbReference>
<dbReference type="InParanoid" id="A0A6I8TRI0"/>
<dbReference type="OrthoDB" id="7765071at2759"/>
<evidence type="ECO:0000256" key="4">
    <source>
        <dbReference type="ARBA" id="ARBA00022771"/>
    </source>
</evidence>
<evidence type="ECO:0000256" key="11">
    <source>
        <dbReference type="ARBA" id="ARBA00023306"/>
    </source>
</evidence>
<dbReference type="GO" id="GO:0043565">
    <property type="term" value="F:sequence-specific DNA binding"/>
    <property type="evidence" value="ECO:0007669"/>
    <property type="project" value="InterPro"/>
</dbReference>
<dbReference type="InterPro" id="IPR026516">
    <property type="entry name" value="THAP1/10"/>
</dbReference>
<sequence>MNCCVIPGCGNKFQLYRVPNSGNNRFRQWKKVAPVFGTGSERICSHHFIETDFVENIRKKLKSTAIPSINLPAERLKASNKIGCCVLGCRSKDIKNMEKFPSMTSKAWLKWANILGCAEANTAGWKICQKHFKDDAFTTVTSRYLKNSAVPTKKLKRPVKIVEIHRRQIKQIPTEQCLLDHDYVKEDVRPKSNRMCSVYGCTTKTSKGVFLHKFPKERIKMTAWVHAIKSGKKPTKNSFVCSQHFHDSDYNTGSNILRKSAVPSQNIPLTFSQEVQIRTDDPYKRIVKSFRKPKDSLNSYETLEVSGNSSLEITMQSTEVSQSDRSGFCAVNAAQWDKTEN</sequence>
<dbReference type="SUPFAM" id="SSF57716">
    <property type="entry name" value="Glucocorticoid receptor-like (DNA-binding domain)"/>
    <property type="match status" value="3"/>
</dbReference>
<name>A0A6I8TRI0_AEDAE</name>
<dbReference type="PANTHER" id="PTHR46600:SF1">
    <property type="entry name" value="THAP DOMAIN-CONTAINING PROTEIN 1"/>
    <property type="match status" value="1"/>
</dbReference>
<feature type="domain" description="THAP-type" evidence="12">
    <location>
        <begin position="189"/>
        <end position="266"/>
    </location>
</feature>
<dbReference type="Proteomes" id="UP000008820">
    <property type="component" value="Chromosome 2"/>
</dbReference>
<evidence type="ECO:0000256" key="2">
    <source>
        <dbReference type="ARBA" id="ARBA00006177"/>
    </source>
</evidence>
<dbReference type="PROSITE" id="PS50950">
    <property type="entry name" value="ZF_THAP"/>
    <property type="match status" value="3"/>
</dbReference>
<dbReference type="InterPro" id="IPR038441">
    <property type="entry name" value="THAP_Znf_sf"/>
</dbReference>
<evidence type="ECO:0000259" key="12">
    <source>
        <dbReference type="PROSITE" id="PS50950"/>
    </source>
</evidence>
<evidence type="ECO:0000256" key="1">
    <source>
        <dbReference type="ARBA" id="ARBA00004642"/>
    </source>
</evidence>
<keyword evidence="14" id="KW-1185">Reference proteome</keyword>
<evidence type="ECO:0000256" key="8">
    <source>
        <dbReference type="ARBA" id="ARBA00023125"/>
    </source>
</evidence>
<dbReference type="InterPro" id="IPR006612">
    <property type="entry name" value="THAP_Znf"/>
</dbReference>
<evidence type="ECO:0000313" key="14">
    <source>
        <dbReference type="Proteomes" id="UP000008820"/>
    </source>
</evidence>
<evidence type="ECO:0000256" key="7">
    <source>
        <dbReference type="ARBA" id="ARBA00023054"/>
    </source>
</evidence>
<dbReference type="SMART" id="SM00692">
    <property type="entry name" value="DM3"/>
    <property type="match status" value="3"/>
</dbReference>
<feature type="domain" description="THAP-type" evidence="12">
    <location>
        <begin position="76"/>
        <end position="154"/>
    </location>
</feature>
<dbReference type="GO" id="GO:0008270">
    <property type="term" value="F:zinc ion binding"/>
    <property type="evidence" value="ECO:0007669"/>
    <property type="project" value="UniProtKB-KW"/>
</dbReference>
<keyword evidence="11" id="KW-0131">Cell cycle</keyword>
<reference evidence="13" key="2">
    <citation type="submission" date="2020-05" db="UniProtKB">
        <authorList>
            <consortium name="EnsemblMetazoa"/>
        </authorList>
    </citation>
    <scope>IDENTIFICATION</scope>
    <source>
        <strain evidence="13">LVP_AGWG</strain>
    </source>
</reference>
<accession>A0A6I8TRI0</accession>
<evidence type="ECO:0000256" key="3">
    <source>
        <dbReference type="ARBA" id="ARBA00022723"/>
    </source>
</evidence>
<comment type="similarity">
    <text evidence="2">Belongs to the THAP1 family.</text>
</comment>
<dbReference type="Gene3D" id="6.20.210.20">
    <property type="entry name" value="THAP domain"/>
    <property type="match status" value="3"/>
</dbReference>
<keyword evidence="5" id="KW-0862">Zinc</keyword>
<dbReference type="Pfam" id="PF05485">
    <property type="entry name" value="THAP"/>
    <property type="match status" value="3"/>
</dbReference>
<feature type="domain" description="THAP-type" evidence="12">
    <location>
        <begin position="1"/>
        <end position="70"/>
    </location>
</feature>
<evidence type="ECO:0000313" key="13">
    <source>
        <dbReference type="EnsemblMetazoa" id="AAEL024036-PA"/>
    </source>
</evidence>
<keyword evidence="7" id="KW-0175">Coiled coil</keyword>
<reference evidence="13 14" key="1">
    <citation type="submission" date="2017-06" db="EMBL/GenBank/DDBJ databases">
        <title>Aedes aegypti genome working group (AGWG) sequencing and assembly.</title>
        <authorList>
            <consortium name="Aedes aegypti Genome Working Group (AGWG)"/>
            <person name="Matthews B.J."/>
        </authorList>
    </citation>
    <scope>NUCLEOTIDE SEQUENCE [LARGE SCALE GENOMIC DNA]</scope>
    <source>
        <strain evidence="13 14">LVP_AGWG</strain>
    </source>
</reference>
<dbReference type="AlphaFoldDB" id="A0A6I8TRI0"/>
<keyword evidence="10" id="KW-0539">Nucleus</keyword>
<keyword evidence="6" id="KW-0805">Transcription regulation</keyword>
<organism evidence="13 14">
    <name type="scientific">Aedes aegypti</name>
    <name type="common">Yellowfever mosquito</name>
    <name type="synonym">Culex aegypti</name>
    <dbReference type="NCBI Taxonomy" id="7159"/>
    <lineage>
        <taxon>Eukaryota</taxon>
        <taxon>Metazoa</taxon>
        <taxon>Ecdysozoa</taxon>
        <taxon>Arthropoda</taxon>
        <taxon>Hexapoda</taxon>
        <taxon>Insecta</taxon>
        <taxon>Pterygota</taxon>
        <taxon>Neoptera</taxon>
        <taxon>Endopterygota</taxon>
        <taxon>Diptera</taxon>
        <taxon>Nematocera</taxon>
        <taxon>Culicoidea</taxon>
        <taxon>Culicidae</taxon>
        <taxon>Culicinae</taxon>
        <taxon>Aedini</taxon>
        <taxon>Aedes</taxon>
        <taxon>Stegomyia</taxon>
    </lineage>
</organism>
<dbReference type="PANTHER" id="PTHR46600">
    <property type="entry name" value="THAP DOMAIN-CONTAINING"/>
    <property type="match status" value="1"/>
</dbReference>
<proteinExistence type="inferred from homology"/>
<gene>
    <name evidence="13" type="primary">110677010</name>
</gene>
<keyword evidence="3" id="KW-0479">Metal-binding</keyword>
<evidence type="ECO:0000256" key="6">
    <source>
        <dbReference type="ARBA" id="ARBA00023015"/>
    </source>
</evidence>
<dbReference type="GO" id="GO:0005654">
    <property type="term" value="C:nucleoplasm"/>
    <property type="evidence" value="ECO:0007669"/>
    <property type="project" value="UniProtKB-SubCell"/>
</dbReference>
<evidence type="ECO:0000256" key="10">
    <source>
        <dbReference type="ARBA" id="ARBA00023242"/>
    </source>
</evidence>
<dbReference type="EnsemblMetazoa" id="AAEL024036-RA">
    <property type="protein sequence ID" value="AAEL024036-PA"/>
    <property type="gene ID" value="AAEL024036"/>
</dbReference>
<keyword evidence="9" id="KW-0804">Transcription</keyword>